<reference evidence="4 5" key="1">
    <citation type="journal article" date="2016" name="Nat. Commun.">
        <title>Extremotolerant tardigrade genome and improved radiotolerance of human cultured cells by tardigrade-unique protein.</title>
        <authorList>
            <person name="Hashimoto T."/>
            <person name="Horikawa D.D."/>
            <person name="Saito Y."/>
            <person name="Kuwahara H."/>
            <person name="Kozuka-Hata H."/>
            <person name="Shin-I T."/>
            <person name="Minakuchi Y."/>
            <person name="Ohishi K."/>
            <person name="Motoyama A."/>
            <person name="Aizu T."/>
            <person name="Enomoto A."/>
            <person name="Kondo K."/>
            <person name="Tanaka S."/>
            <person name="Hara Y."/>
            <person name="Koshikawa S."/>
            <person name="Sagara H."/>
            <person name="Miura T."/>
            <person name="Yokobori S."/>
            <person name="Miyagawa K."/>
            <person name="Suzuki Y."/>
            <person name="Kubo T."/>
            <person name="Oyama M."/>
            <person name="Kohara Y."/>
            <person name="Fujiyama A."/>
            <person name="Arakawa K."/>
            <person name="Katayama T."/>
            <person name="Toyoda A."/>
            <person name="Kunieda T."/>
        </authorList>
    </citation>
    <scope>NUCLEOTIDE SEQUENCE [LARGE SCALE GENOMIC DNA]</scope>
    <source>
        <strain evidence="4 5">YOKOZUNA-1</strain>
    </source>
</reference>
<feature type="transmembrane region" description="Helical" evidence="2">
    <location>
        <begin position="46"/>
        <end position="64"/>
    </location>
</feature>
<feature type="domain" description="C2" evidence="3">
    <location>
        <begin position="405"/>
        <end position="523"/>
    </location>
</feature>
<protein>
    <recommendedName>
        <fullName evidence="3">C2 domain-containing protein</fullName>
    </recommendedName>
</protein>
<dbReference type="Proteomes" id="UP000186922">
    <property type="component" value="Unassembled WGS sequence"/>
</dbReference>
<evidence type="ECO:0000256" key="1">
    <source>
        <dbReference type="SAM" id="MobiDB-lite"/>
    </source>
</evidence>
<dbReference type="InterPro" id="IPR000008">
    <property type="entry name" value="C2_dom"/>
</dbReference>
<dbReference type="InterPro" id="IPR039934">
    <property type="entry name" value="C2CD2/C2CD2L"/>
</dbReference>
<dbReference type="PROSITE" id="PS50004">
    <property type="entry name" value="C2"/>
    <property type="match status" value="1"/>
</dbReference>
<feature type="compositionally biased region" description="Polar residues" evidence="1">
    <location>
        <begin position="584"/>
        <end position="604"/>
    </location>
</feature>
<feature type="region of interest" description="Disordered" evidence="1">
    <location>
        <begin position="711"/>
        <end position="750"/>
    </location>
</feature>
<keyword evidence="2" id="KW-0472">Membrane</keyword>
<accession>A0A1D1URK9</accession>
<feature type="region of interest" description="Disordered" evidence="1">
    <location>
        <begin position="380"/>
        <end position="399"/>
    </location>
</feature>
<dbReference type="PANTHER" id="PTHR21119">
    <property type="entry name" value="C2 DOMAIN-CONTAINING PROTEIN"/>
    <property type="match status" value="1"/>
</dbReference>
<dbReference type="EMBL" id="BDGG01000001">
    <property type="protein sequence ID" value="GAU88993.1"/>
    <property type="molecule type" value="Genomic_DNA"/>
</dbReference>
<evidence type="ECO:0000256" key="2">
    <source>
        <dbReference type="SAM" id="Phobius"/>
    </source>
</evidence>
<dbReference type="AlphaFoldDB" id="A0A1D1URK9"/>
<feature type="compositionally biased region" description="Low complexity" evidence="1">
    <location>
        <begin position="388"/>
        <end position="399"/>
    </location>
</feature>
<gene>
    <name evidence="4" type="primary">RvY_01594</name>
    <name evidence="4" type="synonym">RvY_01594.1</name>
    <name evidence="4" type="ORF">RvY_01594-1</name>
</gene>
<dbReference type="OrthoDB" id="9976063at2759"/>
<evidence type="ECO:0000313" key="5">
    <source>
        <dbReference type="Proteomes" id="UP000186922"/>
    </source>
</evidence>
<dbReference type="Pfam" id="PF00168">
    <property type="entry name" value="C2"/>
    <property type="match status" value="1"/>
</dbReference>
<dbReference type="PANTHER" id="PTHR21119:SF5">
    <property type="entry name" value="C2 DOMAIN-CONTAINING PROTEIN"/>
    <property type="match status" value="1"/>
</dbReference>
<feature type="compositionally biased region" description="Basic and acidic residues" evidence="1">
    <location>
        <begin position="640"/>
        <end position="654"/>
    </location>
</feature>
<keyword evidence="2" id="KW-0812">Transmembrane</keyword>
<organism evidence="4 5">
    <name type="scientific">Ramazzottius varieornatus</name>
    <name type="common">Water bear</name>
    <name type="synonym">Tardigrade</name>
    <dbReference type="NCBI Taxonomy" id="947166"/>
    <lineage>
        <taxon>Eukaryota</taxon>
        <taxon>Metazoa</taxon>
        <taxon>Ecdysozoa</taxon>
        <taxon>Tardigrada</taxon>
        <taxon>Eutardigrada</taxon>
        <taxon>Parachela</taxon>
        <taxon>Hypsibioidea</taxon>
        <taxon>Ramazzottiidae</taxon>
        <taxon>Ramazzottius</taxon>
    </lineage>
</organism>
<dbReference type="InterPro" id="IPR035892">
    <property type="entry name" value="C2_domain_sf"/>
</dbReference>
<dbReference type="SMART" id="SM00239">
    <property type="entry name" value="C2"/>
    <property type="match status" value="1"/>
</dbReference>
<keyword evidence="5" id="KW-1185">Reference proteome</keyword>
<feature type="region of interest" description="Disordered" evidence="1">
    <location>
        <begin position="800"/>
        <end position="819"/>
    </location>
</feature>
<keyword evidence="2" id="KW-1133">Transmembrane helix</keyword>
<evidence type="ECO:0000313" key="4">
    <source>
        <dbReference type="EMBL" id="GAU88993.1"/>
    </source>
</evidence>
<proteinExistence type="predicted"/>
<dbReference type="STRING" id="947166.A0A1D1URK9"/>
<feature type="region of interest" description="Disordered" evidence="1">
    <location>
        <begin position="584"/>
        <end position="656"/>
    </location>
</feature>
<name>A0A1D1URK9_RAMVA</name>
<comment type="caution">
    <text evidence="4">The sequence shown here is derived from an EMBL/GenBank/DDBJ whole genome shotgun (WGS) entry which is preliminary data.</text>
</comment>
<evidence type="ECO:0000259" key="3">
    <source>
        <dbReference type="PROSITE" id="PS50004"/>
    </source>
</evidence>
<dbReference type="SUPFAM" id="SSF49562">
    <property type="entry name" value="C2 domain (Calcium/lipid-binding domain, CaLB)"/>
    <property type="match status" value="1"/>
</dbReference>
<sequence>MVDLVVELVWYRLRESAVSWYETLYGAYSSVVDPEWFWDEARMDPLGLLLLAWILLAGVVYFAIDHIQAIFAALFGQPEVLPARNPALPYQPLPSSASFNGPRNLNEGTSNEVLTKENRFFTPVASFAAAPTGAAIDGSANNQPSETLQARVKLINYSQEGSDWVNAVLNWLYHRYNTTPEFADIWLSALNEYAKRNAQQMGLLVTFDRFLVGSCAPRIGDVRAELSAEEQLSIFCSVEIVHLGFHALSTVTSERGVVSTEDYDVEIEHVPEEVRFLNINDMRQVQTMQPELTGDTPNNRCFILRLLIHPSPQNDLIMTAEFEKNPRDLLVNFPSSPVAFTTPSTENDQALLRDAIKKCIQNAVTTIKLARFRDFPFPPWLRPPSKPSSPTASSTPSQTQFTFSTIADPNVSTPSVPFGSGDHQVIVKVIRADDLGNNGSSGVEPYCVIEMDEPPQKHTSSVVKNNGAHPAWEETFLFDISGDSSEILFELYDRTKPQRRNFLGTAIVSLHELSKNPSQRQAIALQSRPLMDDSVSGTITLEFTVLSGGKPLSTQALDLTSQLRQSSPANGPARNSHVYVNSNAPTTETLTQTSNTKTPSIQKSYSEEIPRGYATLPSMGKQKASKRKLSVTDGNLSDAETAKGVRSKSSDRKSSFLGRMKRRFSFGKRTKSLEPEVAKEEFSSVVTKWERGKNDRMTDPMDSDQEVLLAVDLENSRSRRKDRSSRSNNKRSKSAPGSREPSASRSTGSAFIAGGITPPLGVMHDDTVLHNSLVFLLSTTGNKAGQLSWKKRLRSRFSKHKDHDGATVGPTVVQQSQEF</sequence>
<dbReference type="Gene3D" id="2.60.40.150">
    <property type="entry name" value="C2 domain"/>
    <property type="match status" value="1"/>
</dbReference>
<feature type="compositionally biased region" description="Basic residues" evidence="1">
    <location>
        <begin position="718"/>
        <end position="733"/>
    </location>
</feature>